<dbReference type="EnsemblMetazoa" id="Aqu2.1.27277_001">
    <property type="protein sequence ID" value="Aqu2.1.27277_001"/>
    <property type="gene ID" value="Aqu2.1.27277"/>
</dbReference>
<evidence type="ECO:0000313" key="1">
    <source>
        <dbReference type="EnsemblMetazoa" id="Aqu2.1.27277_001"/>
    </source>
</evidence>
<proteinExistence type="predicted"/>
<protein>
    <submittedName>
        <fullName evidence="1">Uncharacterized protein</fullName>
    </submittedName>
</protein>
<name>A0A1X7UHN3_AMPQE</name>
<dbReference type="InParanoid" id="A0A1X7UHN3"/>
<dbReference type="AlphaFoldDB" id="A0A1X7UHN3"/>
<organism evidence="1">
    <name type="scientific">Amphimedon queenslandica</name>
    <name type="common">Sponge</name>
    <dbReference type="NCBI Taxonomy" id="400682"/>
    <lineage>
        <taxon>Eukaryota</taxon>
        <taxon>Metazoa</taxon>
        <taxon>Porifera</taxon>
        <taxon>Demospongiae</taxon>
        <taxon>Heteroscleromorpha</taxon>
        <taxon>Haplosclerida</taxon>
        <taxon>Niphatidae</taxon>
        <taxon>Amphimedon</taxon>
    </lineage>
</organism>
<accession>A0A1X7UHN3</accession>
<reference evidence="1" key="1">
    <citation type="submission" date="2017-05" db="UniProtKB">
        <authorList>
            <consortium name="EnsemblMetazoa"/>
        </authorList>
    </citation>
    <scope>IDENTIFICATION</scope>
</reference>
<sequence>SERERMQTEKRLRRGGVVSLYRYHQLDPT</sequence>